<dbReference type="Gene3D" id="1.10.10.10">
    <property type="entry name" value="Winged helix-like DNA-binding domain superfamily/Winged helix DNA-binding domain"/>
    <property type="match status" value="2"/>
</dbReference>
<reference evidence="8" key="1">
    <citation type="journal article" date="2006" name="Proc. Natl. Acad. Sci. U.S.A.">
        <title>Genome analysis of the smallest free-living eukaryote Ostreococcus tauri unveils many unique features.</title>
        <authorList>
            <person name="Derelle E."/>
            <person name="Ferraz C."/>
            <person name="Rombauts S."/>
            <person name="Rouze P."/>
            <person name="Worden A.Z."/>
            <person name="Robbens S."/>
            <person name="Partensky F."/>
            <person name="Degroeve S."/>
            <person name="Echeynie S."/>
            <person name="Cooke R."/>
            <person name="Saeys Y."/>
            <person name="Wuyts J."/>
            <person name="Jabbari K."/>
            <person name="Bowler C."/>
            <person name="Panaud O."/>
            <person name="Piegu B."/>
            <person name="Ball S.G."/>
            <person name="Ral J.-P."/>
            <person name="Bouget F.-Y."/>
            <person name="Piganeau G."/>
            <person name="De Baets B."/>
            <person name="Picard A."/>
            <person name="Delseny M."/>
            <person name="Demaille J."/>
            <person name="Van de Peer Y."/>
            <person name="Moreau H."/>
        </authorList>
    </citation>
    <scope>NUCLEOTIDE SEQUENCE [LARGE SCALE GENOMIC DNA]</scope>
    <source>
        <strain evidence="8">OTTH 0595 / CCAP 157/2 / RCC745</strain>
    </source>
</reference>
<keyword evidence="4 6" id="KW-0963">Cytoplasm</keyword>
<proteinExistence type="inferred from homology"/>
<keyword evidence="8" id="KW-1185">Reference proteome</keyword>
<comment type="subcellular location">
    <subcellularLocation>
        <location evidence="6">Cytoplasm</location>
    </subcellularLocation>
    <subcellularLocation>
        <location evidence="6">Endosome</location>
    </subcellularLocation>
</comment>
<keyword evidence="6" id="KW-0967">Endosome</keyword>
<dbReference type="InParanoid" id="A0A096P820"/>
<organism evidence="7 8">
    <name type="scientific">Ostreococcus tauri</name>
    <name type="common">Marine green alga</name>
    <dbReference type="NCBI Taxonomy" id="70448"/>
    <lineage>
        <taxon>Eukaryota</taxon>
        <taxon>Viridiplantae</taxon>
        <taxon>Chlorophyta</taxon>
        <taxon>Mamiellophyceae</taxon>
        <taxon>Mamiellales</taxon>
        <taxon>Bathycoccaceae</taxon>
        <taxon>Ostreococcus</taxon>
    </lineage>
</organism>
<dbReference type="OrthoDB" id="271448at2759"/>
<evidence type="ECO:0000313" key="8">
    <source>
        <dbReference type="Proteomes" id="UP000009170"/>
    </source>
</evidence>
<evidence type="ECO:0000256" key="5">
    <source>
        <dbReference type="ARBA" id="ARBA00022927"/>
    </source>
</evidence>
<dbReference type="PANTHER" id="PTHR13128:SF12">
    <property type="entry name" value="VACUOLAR PROTEIN-SORTING-ASSOCIATED PROTEIN 36"/>
    <property type="match status" value="1"/>
</dbReference>
<dbReference type="AlphaFoldDB" id="A0A096P820"/>
<dbReference type="GO" id="GO:0043130">
    <property type="term" value="F:ubiquitin binding"/>
    <property type="evidence" value="ECO:0007669"/>
    <property type="project" value="UniProtKB-UniRule"/>
</dbReference>
<dbReference type="KEGG" id="ota:OT_ostta13g01590"/>
<dbReference type="GO" id="GO:0043328">
    <property type="term" value="P:protein transport to vacuole involved in ubiquitin-dependent protein catabolic process via the multivesicular body sorting pathway"/>
    <property type="evidence" value="ECO:0007669"/>
    <property type="project" value="UniProtKB-UniRule"/>
</dbReference>
<reference evidence="7 8" key="2">
    <citation type="journal article" date="2014" name="BMC Genomics">
        <title>An improved genome of the model marine alga Ostreococcus tauri unfolds by assessing Illumina de novo assemblies.</title>
        <authorList>
            <person name="Blanc-Mathieu R."/>
            <person name="Verhelst B."/>
            <person name="Derelle E."/>
            <person name="Rombauts S."/>
            <person name="Bouget F.Y."/>
            <person name="Carre I."/>
            <person name="Chateau A."/>
            <person name="Eyre-Walker A."/>
            <person name="Grimsley N."/>
            <person name="Moreau H."/>
            <person name="Piegu B."/>
            <person name="Rivals E."/>
            <person name="Schackwitz W."/>
            <person name="Van de Peer Y."/>
            <person name="Piganeau G."/>
        </authorList>
    </citation>
    <scope>NUCLEOTIDE SEQUENCE [LARGE SCALE GENOMIC DNA]</scope>
    <source>
        <strain evidence="8">OTTH 0595 / CCAP 157/2 / RCC745</strain>
    </source>
</reference>
<comment type="caution">
    <text evidence="7">The sequence shown here is derived from an EMBL/GenBank/DDBJ whole genome shotgun (WGS) entry which is preliminary data.</text>
</comment>
<dbReference type="Gene3D" id="6.10.140.260">
    <property type="match status" value="1"/>
</dbReference>
<dbReference type="RefSeq" id="XP_022840209.1">
    <property type="nucleotide sequence ID" value="XM_022982714.1"/>
</dbReference>
<dbReference type="GO" id="GO:0031902">
    <property type="term" value="C:late endosome membrane"/>
    <property type="evidence" value="ECO:0007669"/>
    <property type="project" value="UniProtKB-UniRule"/>
</dbReference>
<dbReference type="InterPro" id="IPR040608">
    <property type="entry name" value="Snf8/Vps36"/>
</dbReference>
<name>A0A096P820_OSTTA</name>
<dbReference type="PANTHER" id="PTHR13128">
    <property type="entry name" value="VACUOLAR PROTEIN-SORTING-ASSOCIATED PROTEIN 36"/>
    <property type="match status" value="1"/>
</dbReference>
<evidence type="ECO:0000256" key="4">
    <source>
        <dbReference type="ARBA" id="ARBA00022490"/>
    </source>
</evidence>
<evidence type="ECO:0000256" key="3">
    <source>
        <dbReference type="ARBA" id="ARBA00022448"/>
    </source>
</evidence>
<dbReference type="Proteomes" id="UP000009170">
    <property type="component" value="Unassembled WGS sequence"/>
</dbReference>
<dbReference type="InterPro" id="IPR036390">
    <property type="entry name" value="WH_DNA-bd_sf"/>
</dbReference>
<dbReference type="GO" id="GO:0000814">
    <property type="term" value="C:ESCRT II complex"/>
    <property type="evidence" value="ECO:0007669"/>
    <property type="project" value="UniProtKB-UniRule"/>
</dbReference>
<dbReference type="FunFam" id="1.10.10.10:FF:000416">
    <property type="entry name" value="Vacuolar protein-sorting-associated protein 36"/>
    <property type="match status" value="1"/>
</dbReference>
<comment type="function">
    <text evidence="6">Component of the ESCRT-II complex (endosomal sorting complex required for transport II), which is required for multivesicular body (MVB) formation and sorting of endosomal cargo proteins into MVBs.</text>
</comment>
<dbReference type="EMBL" id="CAID01000013">
    <property type="protein sequence ID" value="CEG00118.1"/>
    <property type="molecule type" value="Genomic_DNA"/>
</dbReference>
<comment type="subunit">
    <text evidence="6">Component of the endosomal sorting complex required for transport II (ESCRT-II).</text>
</comment>
<evidence type="ECO:0000313" key="7">
    <source>
        <dbReference type="EMBL" id="CEG00118.1"/>
    </source>
</evidence>
<dbReference type="GeneID" id="9835725"/>
<dbReference type="STRING" id="70448.A0A096P820"/>
<dbReference type="FunCoup" id="A0A096P820">
    <property type="interactions" value="1598"/>
</dbReference>
<sequence length="392" mass="42834">MTDDRRPGASAVEETEIELARATAVVAVGEEEGGNGRGLGRRRCVATTRRFIVEASGGRRPRTAATEDEGMIEMTYDDVRACARGGDGRSTLSRVFGGGRVTIRLTTRDGRWAEATIGGREGDVFCDAVERGMAERRREMRPIGGTSEADIRRRASGASAATAGVGGAVNRQLERAAETQRTMDEAFSDLESLMAKASDMVALAERLATSTEKKSGTESELQRLVLSLGIKSPVTRAGSGAEFHRELGAQLARWIKPVLDSSNGIITLTDAFCLFNRARGVEVVSPQDMLRACESWESQAFDVHLREFENGVKVIHTTERTDDEACARIKALLPTPESSLDAYEAAQTLETTPEIALEYLRMAESRGILCRDDGPTQIRFYANLYEEEMRLD</sequence>
<gene>
    <name evidence="7" type="ORF">OT_ostta13g01590</name>
</gene>
<keyword evidence="3 6" id="KW-0813">Transport</keyword>
<dbReference type="GO" id="GO:0032266">
    <property type="term" value="F:phosphatidylinositol-3-phosphate binding"/>
    <property type="evidence" value="ECO:0007669"/>
    <property type="project" value="UniProtKB-UniRule"/>
</dbReference>
<accession>A0A096P820</accession>
<evidence type="ECO:0000256" key="6">
    <source>
        <dbReference type="RuleBase" id="RU367095"/>
    </source>
</evidence>
<dbReference type="SUPFAM" id="SSF46785">
    <property type="entry name" value="Winged helix' DNA-binding domain"/>
    <property type="match status" value="1"/>
</dbReference>
<comment type="similarity">
    <text evidence="1 6">Belongs to the VPS36 family.</text>
</comment>
<protein>
    <recommendedName>
        <fullName evidence="2 6">Vacuolar protein-sorting-associated protein 36</fullName>
    </recommendedName>
    <alternativeName>
        <fullName evidence="6">ESCRT-II complex subunit VPS36</fullName>
    </alternativeName>
</protein>
<evidence type="ECO:0000256" key="2">
    <source>
        <dbReference type="ARBA" id="ARBA00017953"/>
    </source>
</evidence>
<dbReference type="InterPro" id="IPR037855">
    <property type="entry name" value="Vps36"/>
</dbReference>
<dbReference type="Pfam" id="PF04157">
    <property type="entry name" value="EAP30"/>
    <property type="match status" value="1"/>
</dbReference>
<dbReference type="InterPro" id="IPR036388">
    <property type="entry name" value="WH-like_DNA-bd_sf"/>
</dbReference>
<keyword evidence="5 6" id="KW-0653">Protein transport</keyword>
<evidence type="ECO:0000256" key="1">
    <source>
        <dbReference type="ARBA" id="ARBA00009697"/>
    </source>
</evidence>